<dbReference type="GO" id="GO:0003677">
    <property type="term" value="F:DNA binding"/>
    <property type="evidence" value="ECO:0007669"/>
    <property type="project" value="TreeGrafter"/>
</dbReference>
<dbReference type="InterPro" id="IPR036390">
    <property type="entry name" value="WH_DNA-bd_sf"/>
</dbReference>
<accession>A0A2J4XZX2</accession>
<dbReference type="AlphaFoldDB" id="A0A2J4XZX2"/>
<comment type="caution">
    <text evidence="2">The sequence shown here is derived from an EMBL/GenBank/DDBJ whole genome shotgun (WGS) entry which is preliminary data.</text>
</comment>
<dbReference type="InterPro" id="IPR043129">
    <property type="entry name" value="ATPase_NBD"/>
</dbReference>
<evidence type="ECO:0008006" key="4">
    <source>
        <dbReference type="Google" id="ProtNLM"/>
    </source>
</evidence>
<dbReference type="Gene3D" id="3.30.420.40">
    <property type="match status" value="1"/>
</dbReference>
<dbReference type="PANTHER" id="PTHR18964:SF149">
    <property type="entry name" value="BIFUNCTIONAL UDP-N-ACETYLGLUCOSAMINE 2-EPIMERASE_N-ACETYLMANNOSAMINE KINASE"/>
    <property type="match status" value="1"/>
</dbReference>
<name>A0A2J4XZX2_9ENTR</name>
<gene>
    <name evidence="2" type="ORF">CWM85_37620</name>
</gene>
<reference evidence="2 3" key="2">
    <citation type="submission" date="2018-01" db="EMBL/GenBank/DDBJ databases">
        <title>Genomic study of Klebsiella pneumoniae.</title>
        <authorList>
            <person name="Yang Y."/>
            <person name="Bicalho R."/>
        </authorList>
    </citation>
    <scope>NUCLEOTIDE SEQUENCE [LARGE SCALE GENOMIC DNA]</scope>
    <source>
        <strain evidence="2 3">A2</strain>
    </source>
</reference>
<sequence>MQRTGLNNARVRQANKSIFLSHLWREKQLSKSQLSQLTGLSIPAVSNILAELLSEGLIGHSTEKMSKRGVNSGSYQIPEHGAWTLCMNITPTSIEYQLADARLLAVDGHQHLPIDAPTPQALLEAIVECWRRIHRRYPQHSINLALGVHGQVDPVTGVSQTMPQARWKTPIEIK</sequence>
<dbReference type="Proteomes" id="UP000234661">
    <property type="component" value="Unassembled WGS sequence"/>
</dbReference>
<dbReference type="InterPro" id="IPR000600">
    <property type="entry name" value="ROK"/>
</dbReference>
<dbReference type="Pfam" id="PF13412">
    <property type="entry name" value="HTH_24"/>
    <property type="match status" value="1"/>
</dbReference>
<dbReference type="InterPro" id="IPR036388">
    <property type="entry name" value="WH-like_DNA-bd_sf"/>
</dbReference>
<protein>
    <recommendedName>
        <fullName evidence="4">NagC-like transcriptional regulator</fullName>
    </recommendedName>
</protein>
<dbReference type="Gene3D" id="1.10.10.10">
    <property type="entry name" value="Winged helix-like DNA-binding domain superfamily/Winged helix DNA-binding domain"/>
    <property type="match status" value="1"/>
</dbReference>
<dbReference type="EMBL" id="PIET01002169">
    <property type="protein sequence ID" value="PLM44100.1"/>
    <property type="molecule type" value="Genomic_DNA"/>
</dbReference>
<proteinExistence type="inferred from homology"/>
<dbReference type="GO" id="GO:0006351">
    <property type="term" value="P:DNA-templated transcription"/>
    <property type="evidence" value="ECO:0007669"/>
    <property type="project" value="TreeGrafter"/>
</dbReference>
<organism evidence="2 3">
    <name type="scientific">Klebsiella michiganensis</name>
    <dbReference type="NCBI Taxonomy" id="1134687"/>
    <lineage>
        <taxon>Bacteria</taxon>
        <taxon>Pseudomonadati</taxon>
        <taxon>Pseudomonadota</taxon>
        <taxon>Gammaproteobacteria</taxon>
        <taxon>Enterobacterales</taxon>
        <taxon>Enterobacteriaceae</taxon>
        <taxon>Klebsiella/Raoultella group</taxon>
        <taxon>Klebsiella</taxon>
    </lineage>
</organism>
<evidence type="ECO:0000313" key="3">
    <source>
        <dbReference type="Proteomes" id="UP000234661"/>
    </source>
</evidence>
<feature type="non-terminal residue" evidence="2">
    <location>
        <position position="174"/>
    </location>
</feature>
<evidence type="ECO:0000313" key="2">
    <source>
        <dbReference type="EMBL" id="PLM44100.1"/>
    </source>
</evidence>
<evidence type="ECO:0000256" key="1">
    <source>
        <dbReference type="ARBA" id="ARBA00006479"/>
    </source>
</evidence>
<reference evidence="2 3" key="1">
    <citation type="submission" date="2017-11" db="EMBL/GenBank/DDBJ databases">
        <authorList>
            <person name="Han C.G."/>
        </authorList>
    </citation>
    <scope>NUCLEOTIDE SEQUENCE [LARGE SCALE GENOMIC DNA]</scope>
    <source>
        <strain evidence="2 3">A2</strain>
    </source>
</reference>
<dbReference type="SUPFAM" id="SSF46785">
    <property type="entry name" value="Winged helix' DNA-binding domain"/>
    <property type="match status" value="1"/>
</dbReference>
<dbReference type="PANTHER" id="PTHR18964">
    <property type="entry name" value="ROK (REPRESSOR, ORF, KINASE) FAMILY"/>
    <property type="match status" value="1"/>
</dbReference>
<dbReference type="SUPFAM" id="SSF53067">
    <property type="entry name" value="Actin-like ATPase domain"/>
    <property type="match status" value="1"/>
</dbReference>
<comment type="similarity">
    <text evidence="1">Belongs to the ROK (NagC/XylR) family.</text>
</comment>